<dbReference type="AlphaFoldDB" id="A0A9D1FAZ1"/>
<keyword evidence="6 8" id="KW-1133">Transmembrane helix</keyword>
<comment type="subcellular location">
    <subcellularLocation>
        <location evidence="1">Cell membrane</location>
        <topology evidence="1">Multi-pass membrane protein</topology>
    </subcellularLocation>
</comment>
<feature type="transmembrane region" description="Helical" evidence="8">
    <location>
        <begin position="95"/>
        <end position="116"/>
    </location>
</feature>
<dbReference type="InterPro" id="IPR001851">
    <property type="entry name" value="ABC_transp_permease"/>
</dbReference>
<dbReference type="PANTHER" id="PTHR32196:SF21">
    <property type="entry name" value="ABC TRANSPORTER PERMEASE PROTEIN YPHD-RELATED"/>
    <property type="match status" value="1"/>
</dbReference>
<dbReference type="Proteomes" id="UP000886741">
    <property type="component" value="Unassembled WGS sequence"/>
</dbReference>
<feature type="transmembrane region" description="Helical" evidence="8">
    <location>
        <begin position="122"/>
        <end position="139"/>
    </location>
</feature>
<evidence type="ECO:0000256" key="7">
    <source>
        <dbReference type="ARBA" id="ARBA00023136"/>
    </source>
</evidence>
<dbReference type="CDD" id="cd06579">
    <property type="entry name" value="TM_PBP1_transp_AraH_like"/>
    <property type="match status" value="1"/>
</dbReference>
<keyword evidence="3" id="KW-1003">Cell membrane</keyword>
<feature type="transmembrane region" description="Helical" evidence="8">
    <location>
        <begin position="266"/>
        <end position="293"/>
    </location>
</feature>
<gene>
    <name evidence="9" type="ORF">IAA83_08205</name>
</gene>
<feature type="transmembrane region" description="Helical" evidence="8">
    <location>
        <begin position="226"/>
        <end position="245"/>
    </location>
</feature>
<name>A0A9D1FAZ1_9FIRM</name>
<evidence type="ECO:0000256" key="6">
    <source>
        <dbReference type="ARBA" id="ARBA00022989"/>
    </source>
</evidence>
<dbReference type="GO" id="GO:0005886">
    <property type="term" value="C:plasma membrane"/>
    <property type="evidence" value="ECO:0007669"/>
    <property type="project" value="UniProtKB-SubCell"/>
</dbReference>
<evidence type="ECO:0000256" key="1">
    <source>
        <dbReference type="ARBA" id="ARBA00004651"/>
    </source>
</evidence>
<dbReference type="EMBL" id="DVJJ01000121">
    <property type="protein sequence ID" value="HIS65336.1"/>
    <property type="molecule type" value="Genomic_DNA"/>
</dbReference>
<keyword evidence="4" id="KW-0997">Cell inner membrane</keyword>
<dbReference type="Pfam" id="PF02653">
    <property type="entry name" value="BPD_transp_2"/>
    <property type="match status" value="1"/>
</dbReference>
<evidence type="ECO:0000313" key="9">
    <source>
        <dbReference type="EMBL" id="HIS65336.1"/>
    </source>
</evidence>
<keyword evidence="2" id="KW-0813">Transport</keyword>
<dbReference type="PANTHER" id="PTHR32196">
    <property type="entry name" value="ABC TRANSPORTER PERMEASE PROTEIN YPHD-RELATED-RELATED"/>
    <property type="match status" value="1"/>
</dbReference>
<evidence type="ECO:0000256" key="2">
    <source>
        <dbReference type="ARBA" id="ARBA00022448"/>
    </source>
</evidence>
<protein>
    <submittedName>
        <fullName evidence="9">ABC transporter permease</fullName>
    </submittedName>
</protein>
<evidence type="ECO:0000313" key="10">
    <source>
        <dbReference type="Proteomes" id="UP000886741"/>
    </source>
</evidence>
<comment type="caution">
    <text evidence="9">The sequence shown here is derived from an EMBL/GenBank/DDBJ whole genome shotgun (WGS) entry which is preliminary data.</text>
</comment>
<feature type="transmembrane region" description="Helical" evidence="8">
    <location>
        <begin position="177"/>
        <end position="195"/>
    </location>
</feature>
<dbReference type="GO" id="GO:0022857">
    <property type="term" value="F:transmembrane transporter activity"/>
    <property type="evidence" value="ECO:0007669"/>
    <property type="project" value="InterPro"/>
</dbReference>
<proteinExistence type="predicted"/>
<keyword evidence="7 8" id="KW-0472">Membrane</keyword>
<keyword evidence="5 8" id="KW-0812">Transmembrane</keyword>
<evidence type="ECO:0000256" key="5">
    <source>
        <dbReference type="ARBA" id="ARBA00022692"/>
    </source>
</evidence>
<reference evidence="9" key="1">
    <citation type="submission" date="2020-10" db="EMBL/GenBank/DDBJ databases">
        <authorList>
            <person name="Gilroy R."/>
        </authorList>
    </citation>
    <scope>NUCLEOTIDE SEQUENCE</scope>
    <source>
        <strain evidence="9">ChiBcec16-1751</strain>
    </source>
</reference>
<feature type="transmembrane region" description="Helical" evidence="8">
    <location>
        <begin position="305"/>
        <end position="327"/>
    </location>
</feature>
<evidence type="ECO:0000256" key="3">
    <source>
        <dbReference type="ARBA" id="ARBA00022475"/>
    </source>
</evidence>
<feature type="transmembrane region" description="Helical" evidence="8">
    <location>
        <begin position="12"/>
        <end position="29"/>
    </location>
</feature>
<evidence type="ECO:0000256" key="4">
    <source>
        <dbReference type="ARBA" id="ARBA00022519"/>
    </source>
</evidence>
<feature type="transmembrane region" description="Helical" evidence="8">
    <location>
        <begin position="49"/>
        <end position="74"/>
    </location>
</feature>
<sequence>MQKSIKKIFGRTEFYVFALLVVLSVLIQFRSGGQFYTANNLVDIASALIVPGIFAVGTFMVIVSGGFDVSFPALASLSVYATTKFMLNIEYSGGILLPLLMVMAIGALLGAFNGFFVGYLNLNAMIVTLGASSVFKGIMQGALNSKQLAVIPEGMRSFGTSALFTATNSQSGLTSRMPMAFLVFVAVVILAWFLLNRTYFGRGIYALGGNPASAKAAGFNVKRTKFIMFILVGMISAVAGFIRVCMMQQCHPTNMLGMEMNIIAGVVLGGAAITGGAGTLLGCILGTLLIVMVENSMILLGVPTTWKSVFVGALIIIGTGVSAMQVLRANRSTSRARTMTKEGAK</sequence>
<organism evidence="9 10">
    <name type="scientific">Candidatus Avoscillospira avistercoris</name>
    <dbReference type="NCBI Taxonomy" id="2840707"/>
    <lineage>
        <taxon>Bacteria</taxon>
        <taxon>Bacillati</taxon>
        <taxon>Bacillota</taxon>
        <taxon>Clostridia</taxon>
        <taxon>Eubacteriales</taxon>
        <taxon>Oscillospiraceae</taxon>
        <taxon>Oscillospiraceae incertae sedis</taxon>
        <taxon>Candidatus Avoscillospira</taxon>
    </lineage>
</organism>
<evidence type="ECO:0000256" key="8">
    <source>
        <dbReference type="SAM" id="Phobius"/>
    </source>
</evidence>
<accession>A0A9D1FAZ1</accession>
<reference evidence="9" key="2">
    <citation type="journal article" date="2021" name="PeerJ">
        <title>Extensive microbial diversity within the chicken gut microbiome revealed by metagenomics and culture.</title>
        <authorList>
            <person name="Gilroy R."/>
            <person name="Ravi A."/>
            <person name="Getino M."/>
            <person name="Pursley I."/>
            <person name="Horton D.L."/>
            <person name="Alikhan N.F."/>
            <person name="Baker D."/>
            <person name="Gharbi K."/>
            <person name="Hall N."/>
            <person name="Watson M."/>
            <person name="Adriaenssens E.M."/>
            <person name="Foster-Nyarko E."/>
            <person name="Jarju S."/>
            <person name="Secka A."/>
            <person name="Antonio M."/>
            <person name="Oren A."/>
            <person name="Chaudhuri R.R."/>
            <person name="La Ragione R."/>
            <person name="Hildebrand F."/>
            <person name="Pallen M.J."/>
        </authorList>
    </citation>
    <scope>NUCLEOTIDE SEQUENCE</scope>
    <source>
        <strain evidence="9">ChiBcec16-1751</strain>
    </source>
</reference>